<dbReference type="GO" id="GO:0000976">
    <property type="term" value="F:transcription cis-regulatory region binding"/>
    <property type="evidence" value="ECO:0007669"/>
    <property type="project" value="InterPro"/>
</dbReference>
<dbReference type="GeneID" id="54581072"/>
<protein>
    <recommendedName>
        <fullName evidence="4">BZIP domain-containing protein</fullName>
    </recommendedName>
</protein>
<dbReference type="GO" id="GO:0001228">
    <property type="term" value="F:DNA-binding transcription activator activity, RNA polymerase II-specific"/>
    <property type="evidence" value="ECO:0007669"/>
    <property type="project" value="TreeGrafter"/>
</dbReference>
<feature type="region of interest" description="Disordered" evidence="3">
    <location>
        <begin position="1"/>
        <end position="38"/>
    </location>
</feature>
<gene>
    <name evidence="5" type="ORF">BU26DRAFT_514024</name>
</gene>
<feature type="compositionally biased region" description="Low complexity" evidence="3">
    <location>
        <begin position="188"/>
        <end position="201"/>
    </location>
</feature>
<keyword evidence="6" id="KW-1185">Reference proteome</keyword>
<dbReference type="SUPFAM" id="SSF57959">
    <property type="entry name" value="Leucine zipper domain"/>
    <property type="match status" value="1"/>
</dbReference>
<feature type="domain" description="BZIP" evidence="4">
    <location>
        <begin position="36"/>
        <end position="99"/>
    </location>
</feature>
<dbReference type="Gene3D" id="1.20.5.170">
    <property type="match status" value="1"/>
</dbReference>
<proteinExistence type="predicted"/>
<dbReference type="GO" id="GO:0090575">
    <property type="term" value="C:RNA polymerase II transcription regulator complex"/>
    <property type="evidence" value="ECO:0007669"/>
    <property type="project" value="TreeGrafter"/>
</dbReference>
<dbReference type="InterPro" id="IPR004827">
    <property type="entry name" value="bZIP"/>
</dbReference>
<dbReference type="EMBL" id="ML987189">
    <property type="protein sequence ID" value="KAF2257327.1"/>
    <property type="molecule type" value="Genomic_DNA"/>
</dbReference>
<evidence type="ECO:0000313" key="6">
    <source>
        <dbReference type="Proteomes" id="UP000800094"/>
    </source>
</evidence>
<sequence>MLNLLPRATTALDNPVDGMVDSEKSGAGGGDSKDKDAAYLKRREQVRRAQRTHRERKENYIKSLENEVLQLRTSEAKIFQENLSLQGEIGRLRRVLEQHGIPYSDGNQDLFLTQPINSPSSAPLSSSSISILENPHHQQQLHILSPSGSGSGGGSAQFYLTESEESPPANDRELRGKRSFFRRRGRSESQSQSNDESSGSGHAPATRAGDISAIAQSASNLNLRDMNQTDLGMEFVLTLEAPCLHHTQGDPNDPNAPTGHALTASAPLLFQSPTQAVNTTTTSNLSHQQHQHWATPHLGLEKLLSLSSNFELSDEITPVQAWHQIRSHPDFQNVGVGELRRLTEDMRKHVKCYGYEDDSAPGFLNEFG</sequence>
<dbReference type="CDD" id="cd14688">
    <property type="entry name" value="bZIP_YAP"/>
    <property type="match status" value="1"/>
</dbReference>
<dbReference type="AlphaFoldDB" id="A0A6A6J4N0"/>
<dbReference type="PANTHER" id="PTHR40621:SF6">
    <property type="entry name" value="AP-1-LIKE TRANSCRIPTION FACTOR YAP1-RELATED"/>
    <property type="match status" value="1"/>
</dbReference>
<evidence type="ECO:0000259" key="4">
    <source>
        <dbReference type="PROSITE" id="PS50217"/>
    </source>
</evidence>
<feature type="region of interest" description="Disordered" evidence="3">
    <location>
        <begin position="137"/>
        <end position="206"/>
    </location>
</feature>
<dbReference type="PROSITE" id="PS50217">
    <property type="entry name" value="BZIP"/>
    <property type="match status" value="1"/>
</dbReference>
<dbReference type="PANTHER" id="PTHR40621">
    <property type="entry name" value="TRANSCRIPTION FACTOR KAPC-RELATED"/>
    <property type="match status" value="1"/>
</dbReference>
<evidence type="ECO:0000256" key="3">
    <source>
        <dbReference type="SAM" id="MobiDB-lite"/>
    </source>
</evidence>
<dbReference type="InterPro" id="IPR050936">
    <property type="entry name" value="AP-1-like"/>
</dbReference>
<dbReference type="SMART" id="SM00338">
    <property type="entry name" value="BRLZ"/>
    <property type="match status" value="1"/>
</dbReference>
<organism evidence="5 6">
    <name type="scientific">Trematosphaeria pertusa</name>
    <dbReference type="NCBI Taxonomy" id="390896"/>
    <lineage>
        <taxon>Eukaryota</taxon>
        <taxon>Fungi</taxon>
        <taxon>Dikarya</taxon>
        <taxon>Ascomycota</taxon>
        <taxon>Pezizomycotina</taxon>
        <taxon>Dothideomycetes</taxon>
        <taxon>Pleosporomycetidae</taxon>
        <taxon>Pleosporales</taxon>
        <taxon>Massarineae</taxon>
        <taxon>Trematosphaeriaceae</taxon>
        <taxon>Trematosphaeria</taxon>
    </lineage>
</organism>
<reference evidence="5" key="1">
    <citation type="journal article" date="2020" name="Stud. Mycol.">
        <title>101 Dothideomycetes genomes: a test case for predicting lifestyles and emergence of pathogens.</title>
        <authorList>
            <person name="Haridas S."/>
            <person name="Albert R."/>
            <person name="Binder M."/>
            <person name="Bloem J."/>
            <person name="Labutti K."/>
            <person name="Salamov A."/>
            <person name="Andreopoulos B."/>
            <person name="Baker S."/>
            <person name="Barry K."/>
            <person name="Bills G."/>
            <person name="Bluhm B."/>
            <person name="Cannon C."/>
            <person name="Castanera R."/>
            <person name="Culley D."/>
            <person name="Daum C."/>
            <person name="Ezra D."/>
            <person name="Gonzalez J."/>
            <person name="Henrissat B."/>
            <person name="Kuo A."/>
            <person name="Liang C."/>
            <person name="Lipzen A."/>
            <person name="Lutzoni F."/>
            <person name="Magnuson J."/>
            <person name="Mondo S."/>
            <person name="Nolan M."/>
            <person name="Ohm R."/>
            <person name="Pangilinan J."/>
            <person name="Park H.-J."/>
            <person name="Ramirez L."/>
            <person name="Alfaro M."/>
            <person name="Sun H."/>
            <person name="Tritt A."/>
            <person name="Yoshinaga Y."/>
            <person name="Zwiers L.-H."/>
            <person name="Turgeon B."/>
            <person name="Goodwin S."/>
            <person name="Spatafora J."/>
            <person name="Crous P."/>
            <person name="Grigoriev I."/>
        </authorList>
    </citation>
    <scope>NUCLEOTIDE SEQUENCE</scope>
    <source>
        <strain evidence="5">CBS 122368</strain>
    </source>
</reference>
<keyword evidence="2" id="KW-0539">Nucleus</keyword>
<accession>A0A6A6J4N0</accession>
<name>A0A6A6J4N0_9PLEO</name>
<evidence type="ECO:0000313" key="5">
    <source>
        <dbReference type="EMBL" id="KAF2257327.1"/>
    </source>
</evidence>
<dbReference type="OrthoDB" id="2590011at2759"/>
<dbReference type="InterPro" id="IPR046347">
    <property type="entry name" value="bZIP_sf"/>
</dbReference>
<dbReference type="Proteomes" id="UP000800094">
    <property type="component" value="Unassembled WGS sequence"/>
</dbReference>
<evidence type="ECO:0000256" key="2">
    <source>
        <dbReference type="ARBA" id="ARBA00023242"/>
    </source>
</evidence>
<evidence type="ECO:0000256" key="1">
    <source>
        <dbReference type="ARBA" id="ARBA00004123"/>
    </source>
</evidence>
<comment type="subcellular location">
    <subcellularLocation>
        <location evidence="1">Nucleus</location>
    </subcellularLocation>
</comment>
<dbReference type="RefSeq" id="XP_033692331.1">
    <property type="nucleotide sequence ID" value="XM_033827742.1"/>
</dbReference>